<dbReference type="CDD" id="cd00883">
    <property type="entry name" value="beta_CA_cladeA"/>
    <property type="match status" value="1"/>
</dbReference>
<evidence type="ECO:0000256" key="4">
    <source>
        <dbReference type="ARBA" id="ARBA00022833"/>
    </source>
</evidence>
<evidence type="ECO:0000256" key="2">
    <source>
        <dbReference type="ARBA" id="ARBA00012925"/>
    </source>
</evidence>
<dbReference type="AlphaFoldDB" id="A0A6A6PEV8"/>
<keyword evidence="5 8" id="KW-0456">Lyase</keyword>
<evidence type="ECO:0000256" key="7">
    <source>
        <dbReference type="PIRSR" id="PIRSR601765-1"/>
    </source>
</evidence>
<gene>
    <name evidence="9" type="ORF">BDY17DRAFT_319483</name>
</gene>
<comment type="function">
    <text evidence="8">Reversible hydration of carbon dioxide.</text>
</comment>
<dbReference type="GO" id="GO:0071244">
    <property type="term" value="P:cellular response to carbon dioxide"/>
    <property type="evidence" value="ECO:0007669"/>
    <property type="project" value="TreeGrafter"/>
</dbReference>
<evidence type="ECO:0000256" key="3">
    <source>
        <dbReference type="ARBA" id="ARBA00022723"/>
    </source>
</evidence>
<keyword evidence="3 7" id="KW-0479">Metal-binding</keyword>
<feature type="binding site" evidence="7">
    <location>
        <position position="121"/>
    </location>
    <ligand>
        <name>Zn(2+)</name>
        <dbReference type="ChEBI" id="CHEBI:29105"/>
    </ligand>
</feature>
<organism evidence="9 10">
    <name type="scientific">Neohortaea acidophila</name>
    <dbReference type="NCBI Taxonomy" id="245834"/>
    <lineage>
        <taxon>Eukaryota</taxon>
        <taxon>Fungi</taxon>
        <taxon>Dikarya</taxon>
        <taxon>Ascomycota</taxon>
        <taxon>Pezizomycotina</taxon>
        <taxon>Dothideomycetes</taxon>
        <taxon>Dothideomycetidae</taxon>
        <taxon>Mycosphaerellales</taxon>
        <taxon>Teratosphaeriaceae</taxon>
        <taxon>Neohortaea</taxon>
    </lineage>
</organism>
<feature type="binding site" evidence="7">
    <location>
        <position position="62"/>
    </location>
    <ligand>
        <name>Zn(2+)</name>
        <dbReference type="ChEBI" id="CHEBI:29105"/>
    </ligand>
</feature>
<dbReference type="SUPFAM" id="SSF53056">
    <property type="entry name" value="beta-carbonic anhydrase, cab"/>
    <property type="match status" value="1"/>
</dbReference>
<evidence type="ECO:0000256" key="8">
    <source>
        <dbReference type="RuleBase" id="RU003956"/>
    </source>
</evidence>
<dbReference type="EC" id="4.2.1.1" evidence="2 8"/>
<dbReference type="GeneID" id="54477284"/>
<dbReference type="OrthoDB" id="10248475at2759"/>
<dbReference type="PANTHER" id="PTHR11002:SF76">
    <property type="entry name" value="CARBONIC ANHYDRASE"/>
    <property type="match status" value="1"/>
</dbReference>
<dbReference type="RefSeq" id="XP_033585088.1">
    <property type="nucleotide sequence ID" value="XM_033736282.1"/>
</dbReference>
<dbReference type="EMBL" id="MU001644">
    <property type="protein sequence ID" value="KAF2478518.1"/>
    <property type="molecule type" value="Genomic_DNA"/>
</dbReference>
<dbReference type="SMART" id="SM00947">
    <property type="entry name" value="Pro_CA"/>
    <property type="match status" value="1"/>
</dbReference>
<dbReference type="PANTHER" id="PTHR11002">
    <property type="entry name" value="CARBONIC ANHYDRASE"/>
    <property type="match status" value="1"/>
</dbReference>
<evidence type="ECO:0000256" key="1">
    <source>
        <dbReference type="ARBA" id="ARBA00006217"/>
    </source>
</evidence>
<evidence type="ECO:0000313" key="10">
    <source>
        <dbReference type="Proteomes" id="UP000799767"/>
    </source>
</evidence>
<comment type="similarity">
    <text evidence="1 8">Belongs to the beta-class carbonic anhydrase family.</text>
</comment>
<evidence type="ECO:0000313" key="9">
    <source>
        <dbReference type="EMBL" id="KAF2478518.1"/>
    </source>
</evidence>
<dbReference type="InterPro" id="IPR001765">
    <property type="entry name" value="Carbonic_anhydrase"/>
</dbReference>
<protein>
    <recommendedName>
        <fullName evidence="2 8">Carbonic anhydrase</fullName>
        <ecNumber evidence="2 8">4.2.1.1</ecNumber>
    </recommendedName>
    <alternativeName>
        <fullName evidence="8">Carbonate dehydratase</fullName>
    </alternativeName>
</protein>
<sequence length="229" mass="25166">MAGQGGAIESSDTLLTTRILDNAFQSSLESNKKWAEETSKRDADFFPKSAKGQAPQILWLGCSDSRIPETTILGLKPGDVFTHRNIANMIHPTDLSLLSVVEFSVRHLKVNHVVLCGHTSCGGVNAALGNSKIDVLDLWLGPMKALREQHVAELEKLEGAEKATYLSKINVKHGVEQLRRLPPVLEAMRDRGLQVHGLIYDLATGRLEDLHCGEHESAGKKRLAVFETK</sequence>
<feature type="binding site" evidence="7">
    <location>
        <position position="118"/>
    </location>
    <ligand>
        <name>Zn(2+)</name>
        <dbReference type="ChEBI" id="CHEBI:29105"/>
    </ligand>
</feature>
<proteinExistence type="inferred from homology"/>
<dbReference type="GO" id="GO:0005737">
    <property type="term" value="C:cytoplasm"/>
    <property type="evidence" value="ECO:0007669"/>
    <property type="project" value="TreeGrafter"/>
</dbReference>
<evidence type="ECO:0000256" key="6">
    <source>
        <dbReference type="ARBA" id="ARBA00048348"/>
    </source>
</evidence>
<feature type="binding site" evidence="7">
    <location>
        <position position="64"/>
    </location>
    <ligand>
        <name>Zn(2+)</name>
        <dbReference type="ChEBI" id="CHEBI:29105"/>
    </ligand>
</feature>
<dbReference type="Gene3D" id="3.40.1050.10">
    <property type="entry name" value="Carbonic anhydrase"/>
    <property type="match status" value="1"/>
</dbReference>
<dbReference type="GO" id="GO:0008270">
    <property type="term" value="F:zinc ion binding"/>
    <property type="evidence" value="ECO:0007669"/>
    <property type="project" value="UniProtKB-UniRule"/>
</dbReference>
<dbReference type="InterPro" id="IPR036874">
    <property type="entry name" value="Carbonic_anhydrase_sf"/>
</dbReference>
<dbReference type="GO" id="GO:0034599">
    <property type="term" value="P:cellular response to oxidative stress"/>
    <property type="evidence" value="ECO:0007669"/>
    <property type="project" value="TreeGrafter"/>
</dbReference>
<evidence type="ECO:0000256" key="5">
    <source>
        <dbReference type="ARBA" id="ARBA00023239"/>
    </source>
</evidence>
<accession>A0A6A6PEV8</accession>
<dbReference type="Pfam" id="PF00484">
    <property type="entry name" value="Pro_CA"/>
    <property type="match status" value="1"/>
</dbReference>
<comment type="catalytic activity">
    <reaction evidence="6 8">
        <text>hydrogencarbonate + H(+) = CO2 + H2O</text>
        <dbReference type="Rhea" id="RHEA:10748"/>
        <dbReference type="ChEBI" id="CHEBI:15377"/>
        <dbReference type="ChEBI" id="CHEBI:15378"/>
        <dbReference type="ChEBI" id="CHEBI:16526"/>
        <dbReference type="ChEBI" id="CHEBI:17544"/>
        <dbReference type="EC" id="4.2.1.1"/>
    </reaction>
</comment>
<dbReference type="GO" id="GO:0004089">
    <property type="term" value="F:carbonate dehydratase activity"/>
    <property type="evidence" value="ECO:0007669"/>
    <property type="project" value="UniProtKB-UniRule"/>
</dbReference>
<dbReference type="Proteomes" id="UP000799767">
    <property type="component" value="Unassembled WGS sequence"/>
</dbReference>
<comment type="cofactor">
    <cofactor evidence="7">
        <name>Zn(2+)</name>
        <dbReference type="ChEBI" id="CHEBI:29105"/>
    </cofactor>
    <text evidence="7">Binds 1 zinc ion per subunit.</text>
</comment>
<keyword evidence="10" id="KW-1185">Reference proteome</keyword>
<name>A0A6A6PEV8_9PEZI</name>
<keyword evidence="4 7" id="KW-0862">Zinc</keyword>
<reference evidence="9" key="1">
    <citation type="journal article" date="2020" name="Stud. Mycol.">
        <title>101 Dothideomycetes genomes: a test case for predicting lifestyles and emergence of pathogens.</title>
        <authorList>
            <person name="Haridas S."/>
            <person name="Albert R."/>
            <person name="Binder M."/>
            <person name="Bloem J."/>
            <person name="Labutti K."/>
            <person name="Salamov A."/>
            <person name="Andreopoulos B."/>
            <person name="Baker S."/>
            <person name="Barry K."/>
            <person name="Bills G."/>
            <person name="Bluhm B."/>
            <person name="Cannon C."/>
            <person name="Castanera R."/>
            <person name="Culley D."/>
            <person name="Daum C."/>
            <person name="Ezra D."/>
            <person name="Gonzalez J."/>
            <person name="Henrissat B."/>
            <person name="Kuo A."/>
            <person name="Liang C."/>
            <person name="Lipzen A."/>
            <person name="Lutzoni F."/>
            <person name="Magnuson J."/>
            <person name="Mondo S."/>
            <person name="Nolan M."/>
            <person name="Ohm R."/>
            <person name="Pangilinan J."/>
            <person name="Park H.-J."/>
            <person name="Ramirez L."/>
            <person name="Alfaro M."/>
            <person name="Sun H."/>
            <person name="Tritt A."/>
            <person name="Yoshinaga Y."/>
            <person name="Zwiers L.-H."/>
            <person name="Turgeon B."/>
            <person name="Goodwin S."/>
            <person name="Spatafora J."/>
            <person name="Crous P."/>
            <person name="Grigoriev I."/>
        </authorList>
    </citation>
    <scope>NUCLEOTIDE SEQUENCE</scope>
    <source>
        <strain evidence="9">CBS 113389</strain>
    </source>
</reference>